<name>A0A2T6AYL8_9RHOB</name>
<evidence type="ECO:0000256" key="4">
    <source>
        <dbReference type="ARBA" id="ARBA00022929"/>
    </source>
</evidence>
<gene>
    <name evidence="6" type="ORF">C8N34_10810</name>
</gene>
<dbReference type="PANTHER" id="PTHR39322:SF1">
    <property type="entry name" value="ISOVALERYL-HOMOSERINE LACTONE SYNTHASE"/>
    <property type="match status" value="1"/>
</dbReference>
<dbReference type="AlphaFoldDB" id="A0A2T6AYL8"/>
<keyword evidence="3" id="KW-0949">S-adenosyl-L-methionine</keyword>
<evidence type="ECO:0000256" key="3">
    <source>
        <dbReference type="ARBA" id="ARBA00022691"/>
    </source>
</evidence>
<evidence type="ECO:0000313" key="7">
    <source>
        <dbReference type="Proteomes" id="UP000244224"/>
    </source>
</evidence>
<evidence type="ECO:0000256" key="5">
    <source>
        <dbReference type="PROSITE-ProRule" id="PRU00533"/>
    </source>
</evidence>
<dbReference type="Pfam" id="PF00765">
    <property type="entry name" value="Autoind_synth"/>
    <property type="match status" value="1"/>
</dbReference>
<keyword evidence="1 5" id="KW-0673">Quorum sensing</keyword>
<keyword evidence="2" id="KW-0808">Transferase</keyword>
<evidence type="ECO:0000256" key="2">
    <source>
        <dbReference type="ARBA" id="ARBA00022679"/>
    </source>
</evidence>
<dbReference type="InterPro" id="IPR016181">
    <property type="entry name" value="Acyl_CoA_acyltransferase"/>
</dbReference>
<accession>A0A2T6AYL8</accession>
<dbReference type="Gene3D" id="3.40.630.30">
    <property type="match status" value="1"/>
</dbReference>
<keyword evidence="4 5" id="KW-0071">Autoinducer synthesis</keyword>
<protein>
    <submittedName>
        <fullName evidence="6">N-acyl-L-homoserine lactone synthetase</fullName>
    </submittedName>
</protein>
<comment type="similarity">
    <text evidence="5">Belongs to the autoinducer synthase family.</text>
</comment>
<dbReference type="GO" id="GO:0016740">
    <property type="term" value="F:transferase activity"/>
    <property type="evidence" value="ECO:0007669"/>
    <property type="project" value="UniProtKB-KW"/>
</dbReference>
<dbReference type="InterPro" id="IPR001690">
    <property type="entry name" value="Autoind_synthase"/>
</dbReference>
<dbReference type="SUPFAM" id="SSF55729">
    <property type="entry name" value="Acyl-CoA N-acyltransferases (Nat)"/>
    <property type="match status" value="1"/>
</dbReference>
<dbReference type="EMBL" id="QBKP01000008">
    <property type="protein sequence ID" value="PTX48904.1"/>
    <property type="molecule type" value="Genomic_DNA"/>
</dbReference>
<dbReference type="PANTHER" id="PTHR39322">
    <property type="entry name" value="ACYL-HOMOSERINE-LACTONE SYNTHASE"/>
    <property type="match status" value="1"/>
</dbReference>
<sequence>MEGMKPARVRSARLFFPVISPQVLPEATTRERILLKEAAEQPQDSRTDPLLGGALKATTLTFTNIHKHGDLFVDFMRMRHKVFIEGKGWDLPETDGIEFDQYDTAQARMIAIHSYGEVLAGIRLLPTTSKVGLHSYMLRDAQLGLLDSLPRDILFFEAPVSPLIWEATRLFIKPDVPAKLRAQVQVQLMTEMAKVAREAGATHVIGIVPAVFRRWMARIGMSASPVGAPLVIDGDKVCAALFPVIEFVN</sequence>
<keyword evidence="7" id="KW-1185">Reference proteome</keyword>
<evidence type="ECO:0000256" key="1">
    <source>
        <dbReference type="ARBA" id="ARBA00022654"/>
    </source>
</evidence>
<comment type="caution">
    <text evidence="6">The sequence shown here is derived from an EMBL/GenBank/DDBJ whole genome shotgun (WGS) entry which is preliminary data.</text>
</comment>
<dbReference type="GO" id="GO:0007165">
    <property type="term" value="P:signal transduction"/>
    <property type="evidence" value="ECO:0007669"/>
    <property type="project" value="TreeGrafter"/>
</dbReference>
<dbReference type="PROSITE" id="PS51187">
    <property type="entry name" value="AUTOINDUCER_SYNTH_2"/>
    <property type="match status" value="1"/>
</dbReference>
<dbReference type="RefSeq" id="WP_108129232.1">
    <property type="nucleotide sequence ID" value="NZ_QBKP01000008.1"/>
</dbReference>
<dbReference type="GO" id="GO:0009372">
    <property type="term" value="P:quorum sensing"/>
    <property type="evidence" value="ECO:0007669"/>
    <property type="project" value="UniProtKB-UniRule"/>
</dbReference>
<dbReference type="OrthoDB" id="6169313at2"/>
<organism evidence="6 7">
    <name type="scientific">Gemmobacter caeni</name>
    <dbReference type="NCBI Taxonomy" id="589035"/>
    <lineage>
        <taxon>Bacteria</taxon>
        <taxon>Pseudomonadati</taxon>
        <taxon>Pseudomonadota</taxon>
        <taxon>Alphaproteobacteria</taxon>
        <taxon>Rhodobacterales</taxon>
        <taxon>Paracoccaceae</taxon>
        <taxon>Gemmobacter</taxon>
    </lineage>
</organism>
<dbReference type="Proteomes" id="UP000244224">
    <property type="component" value="Unassembled WGS sequence"/>
</dbReference>
<evidence type="ECO:0000313" key="6">
    <source>
        <dbReference type="EMBL" id="PTX48904.1"/>
    </source>
</evidence>
<proteinExistence type="inferred from homology"/>
<reference evidence="6 7" key="1">
    <citation type="submission" date="2018-04" db="EMBL/GenBank/DDBJ databases">
        <title>Genomic Encyclopedia of Archaeal and Bacterial Type Strains, Phase II (KMG-II): from individual species to whole genera.</title>
        <authorList>
            <person name="Goeker M."/>
        </authorList>
    </citation>
    <scope>NUCLEOTIDE SEQUENCE [LARGE SCALE GENOMIC DNA]</scope>
    <source>
        <strain evidence="6 7">DSM 21823</strain>
    </source>
</reference>